<keyword evidence="3" id="KW-1185">Reference proteome</keyword>
<accession>A0A6J8ENQ2</accession>
<sequence length="300" mass="34173">MFEIEQGVRQGSTISADLYKLYGNPLLNILCETGLVGHISDIGCCTPTCVDDVAIISNNHLELQMLINIAANFSKREGTLTNSIEIEEDFWNINNKQMSVVEYSTHIGIQKCQQNSTKFTVEENIKKTRRSFYSLMGTGLHGKNGLGPETDITILNTYVMPILTYGLDILLPTGRILDSIHQFHKKMIKQILSLAKNTADQAVYILSRSLPIEAELNLKTLSLFGNITRADKSTIEWRLAETQLQLKTNQSNSWFIDIKKICLKYDIMYCQDFVNNPLGKFQWKKSNYKKNTYILDSRNK</sequence>
<name>A0A6J8ENQ2_MYTCO</name>
<dbReference type="Proteomes" id="UP000507470">
    <property type="component" value="Unassembled WGS sequence"/>
</dbReference>
<dbReference type="AlphaFoldDB" id="A0A6J8ENQ2"/>
<protein>
    <recommendedName>
        <fullName evidence="1">Reverse transcriptase domain-containing protein</fullName>
    </recommendedName>
</protein>
<feature type="domain" description="Reverse transcriptase" evidence="1">
    <location>
        <begin position="1"/>
        <end position="140"/>
    </location>
</feature>
<dbReference type="OrthoDB" id="10392883at2759"/>
<dbReference type="PROSITE" id="PS50878">
    <property type="entry name" value="RT_POL"/>
    <property type="match status" value="1"/>
</dbReference>
<gene>
    <name evidence="2" type="ORF">MCOR_54288</name>
</gene>
<dbReference type="InterPro" id="IPR000477">
    <property type="entry name" value="RT_dom"/>
</dbReference>
<evidence type="ECO:0000259" key="1">
    <source>
        <dbReference type="PROSITE" id="PS50878"/>
    </source>
</evidence>
<evidence type="ECO:0000313" key="3">
    <source>
        <dbReference type="Proteomes" id="UP000507470"/>
    </source>
</evidence>
<organism evidence="2 3">
    <name type="scientific">Mytilus coruscus</name>
    <name type="common">Sea mussel</name>
    <dbReference type="NCBI Taxonomy" id="42192"/>
    <lineage>
        <taxon>Eukaryota</taxon>
        <taxon>Metazoa</taxon>
        <taxon>Spiralia</taxon>
        <taxon>Lophotrochozoa</taxon>
        <taxon>Mollusca</taxon>
        <taxon>Bivalvia</taxon>
        <taxon>Autobranchia</taxon>
        <taxon>Pteriomorphia</taxon>
        <taxon>Mytilida</taxon>
        <taxon>Mytiloidea</taxon>
        <taxon>Mytilidae</taxon>
        <taxon>Mytilinae</taxon>
        <taxon>Mytilus</taxon>
    </lineage>
</organism>
<reference evidence="2 3" key="1">
    <citation type="submission" date="2020-06" db="EMBL/GenBank/DDBJ databases">
        <authorList>
            <person name="Li R."/>
            <person name="Bekaert M."/>
        </authorList>
    </citation>
    <scope>NUCLEOTIDE SEQUENCE [LARGE SCALE GENOMIC DNA]</scope>
    <source>
        <strain evidence="3">wild</strain>
    </source>
</reference>
<proteinExistence type="predicted"/>
<evidence type="ECO:0000313" key="2">
    <source>
        <dbReference type="EMBL" id="CAC5422224.1"/>
    </source>
</evidence>
<dbReference type="EMBL" id="CACVKT020009531">
    <property type="protein sequence ID" value="CAC5422224.1"/>
    <property type="molecule type" value="Genomic_DNA"/>
</dbReference>